<protein>
    <submittedName>
        <fullName evidence="2">Uncharacterized protein</fullName>
    </submittedName>
</protein>
<feature type="region of interest" description="Disordered" evidence="1">
    <location>
        <begin position="1"/>
        <end position="32"/>
    </location>
</feature>
<feature type="compositionally biased region" description="Low complexity" evidence="1">
    <location>
        <begin position="1"/>
        <end position="12"/>
    </location>
</feature>
<evidence type="ECO:0000313" key="3">
    <source>
        <dbReference type="Proteomes" id="UP000302139"/>
    </source>
</evidence>
<gene>
    <name evidence="2" type="ORF">SAV14893_088140</name>
</gene>
<accession>A0A4D4MBW7</accession>
<evidence type="ECO:0000256" key="1">
    <source>
        <dbReference type="SAM" id="MobiDB-lite"/>
    </source>
</evidence>
<evidence type="ECO:0000313" key="2">
    <source>
        <dbReference type="EMBL" id="GDY69421.1"/>
    </source>
</evidence>
<reference evidence="2 3" key="1">
    <citation type="submission" date="2019-04" db="EMBL/GenBank/DDBJ databases">
        <title>Draft genome sequences of Streptomyces avermitilis NBRC 14893.</title>
        <authorList>
            <person name="Komaki H."/>
            <person name="Tamura T."/>
            <person name="Hosoyama A."/>
        </authorList>
    </citation>
    <scope>NUCLEOTIDE SEQUENCE [LARGE SCALE GENOMIC DNA]</scope>
    <source>
        <strain evidence="2 3">NBRC 14893</strain>
    </source>
</reference>
<name>A0A4D4MBW7_STRAX</name>
<sequence>MLRDLAAVQAAGRRVRGHDNPQRLKKGRSAVAAMEQRTLQGGKTMKEDHLNVDE</sequence>
<dbReference type="Proteomes" id="UP000302139">
    <property type="component" value="Unassembled WGS sequence"/>
</dbReference>
<dbReference type="EMBL" id="BJHX01000002">
    <property type="protein sequence ID" value="GDY69421.1"/>
    <property type="molecule type" value="Genomic_DNA"/>
</dbReference>
<comment type="caution">
    <text evidence="2">The sequence shown here is derived from an EMBL/GenBank/DDBJ whole genome shotgun (WGS) entry which is preliminary data.</text>
</comment>
<organism evidence="2 3">
    <name type="scientific">Streptomyces avermitilis</name>
    <dbReference type="NCBI Taxonomy" id="33903"/>
    <lineage>
        <taxon>Bacteria</taxon>
        <taxon>Bacillati</taxon>
        <taxon>Actinomycetota</taxon>
        <taxon>Actinomycetes</taxon>
        <taxon>Kitasatosporales</taxon>
        <taxon>Streptomycetaceae</taxon>
        <taxon>Streptomyces</taxon>
    </lineage>
</organism>
<proteinExistence type="predicted"/>
<dbReference type="AlphaFoldDB" id="A0A4D4MBW7"/>